<evidence type="ECO:0000256" key="2">
    <source>
        <dbReference type="SAM" id="MobiDB-lite"/>
    </source>
</evidence>
<keyword evidence="4" id="KW-1185">Reference proteome</keyword>
<dbReference type="AlphaFoldDB" id="A0A2U3B506"/>
<name>A0A2U3B506_9VIBR</name>
<evidence type="ECO:0000313" key="3">
    <source>
        <dbReference type="EMBL" id="PWI31857.1"/>
    </source>
</evidence>
<protein>
    <submittedName>
        <fullName evidence="3">Uncharacterized protein</fullName>
    </submittedName>
</protein>
<dbReference type="Proteomes" id="UP000245362">
    <property type="component" value="Unassembled WGS sequence"/>
</dbReference>
<dbReference type="OrthoDB" id="6214156at2"/>
<sequence length="319" mass="36182">MLTVEGLPNSFRWEDDGINWVTNYLKTKASTFSTNEKISDLLQQYYNSQIGLEDTREQFECLIADILNTGDAGKLFVGKLSATWRARHARQGKKHYNLSLDSDTYKNLKSLAKNNSTPNASIKQTLTKLINDEYQTKIATNRKKKLEVRAAADHEAKLAAKGTQRKIDYLTQRIESLEEQLNQQPQKSLIGDESSTSLEELEKRLEQMELQNRELLKEISEYAKENSKLKIQLCLPSAVSETPEQNHEAAQLQADLENNTSGANYHQSPKEELSQSYSDLTQNTSHEHDKNSTDEALLDSEQQGPMLRSAWGALKDNSD</sequence>
<feature type="compositionally biased region" description="Polar residues" evidence="2">
    <location>
        <begin position="274"/>
        <end position="284"/>
    </location>
</feature>
<dbReference type="EMBL" id="QFWT01000014">
    <property type="protein sequence ID" value="PWI31857.1"/>
    <property type="molecule type" value="Genomic_DNA"/>
</dbReference>
<comment type="caution">
    <text evidence="3">The sequence shown here is derived from an EMBL/GenBank/DDBJ whole genome shotgun (WGS) entry which is preliminary data.</text>
</comment>
<feature type="region of interest" description="Disordered" evidence="2">
    <location>
        <begin position="256"/>
        <end position="319"/>
    </location>
</feature>
<organism evidence="3 4">
    <name type="scientific">Vibrio albus</name>
    <dbReference type="NCBI Taxonomy" id="2200953"/>
    <lineage>
        <taxon>Bacteria</taxon>
        <taxon>Pseudomonadati</taxon>
        <taxon>Pseudomonadota</taxon>
        <taxon>Gammaproteobacteria</taxon>
        <taxon>Vibrionales</taxon>
        <taxon>Vibrionaceae</taxon>
        <taxon>Vibrio</taxon>
    </lineage>
</organism>
<feature type="coiled-coil region" evidence="1">
    <location>
        <begin position="160"/>
        <end position="232"/>
    </location>
</feature>
<accession>A0A2U3B506</accession>
<proteinExistence type="predicted"/>
<gene>
    <name evidence="3" type="ORF">DI392_18420</name>
</gene>
<feature type="compositionally biased region" description="Polar residues" evidence="2">
    <location>
        <begin position="256"/>
        <end position="267"/>
    </location>
</feature>
<reference evidence="3 4" key="1">
    <citation type="submission" date="2018-05" db="EMBL/GenBank/DDBJ databases">
        <title>Vibrio limimaris sp. nov., isolated from marine sediment.</title>
        <authorList>
            <person name="Li C.-M."/>
        </authorList>
    </citation>
    <scope>NUCLEOTIDE SEQUENCE [LARGE SCALE GENOMIC DNA]</scope>
    <source>
        <strain evidence="3 4">E4404</strain>
    </source>
</reference>
<evidence type="ECO:0000313" key="4">
    <source>
        <dbReference type="Proteomes" id="UP000245362"/>
    </source>
</evidence>
<keyword evidence="1" id="KW-0175">Coiled coil</keyword>
<evidence type="ECO:0000256" key="1">
    <source>
        <dbReference type="SAM" id="Coils"/>
    </source>
</evidence>
<dbReference type="RefSeq" id="WP_109321160.1">
    <property type="nucleotide sequence ID" value="NZ_QFWT01000014.1"/>
</dbReference>